<organism evidence="2 3">
    <name type="scientific">Oryza meyeriana var. granulata</name>
    <dbReference type="NCBI Taxonomy" id="110450"/>
    <lineage>
        <taxon>Eukaryota</taxon>
        <taxon>Viridiplantae</taxon>
        <taxon>Streptophyta</taxon>
        <taxon>Embryophyta</taxon>
        <taxon>Tracheophyta</taxon>
        <taxon>Spermatophyta</taxon>
        <taxon>Magnoliopsida</taxon>
        <taxon>Liliopsida</taxon>
        <taxon>Poales</taxon>
        <taxon>Poaceae</taxon>
        <taxon>BOP clade</taxon>
        <taxon>Oryzoideae</taxon>
        <taxon>Oryzeae</taxon>
        <taxon>Oryzinae</taxon>
        <taxon>Oryza</taxon>
        <taxon>Oryza meyeriana</taxon>
    </lineage>
</organism>
<accession>A0A6G1CNG9</accession>
<evidence type="ECO:0000313" key="3">
    <source>
        <dbReference type="Proteomes" id="UP000479710"/>
    </source>
</evidence>
<feature type="compositionally biased region" description="Basic and acidic residues" evidence="1">
    <location>
        <begin position="84"/>
        <end position="94"/>
    </location>
</feature>
<feature type="region of interest" description="Disordered" evidence="1">
    <location>
        <begin position="67"/>
        <end position="94"/>
    </location>
</feature>
<evidence type="ECO:0000256" key="1">
    <source>
        <dbReference type="SAM" id="MobiDB-lite"/>
    </source>
</evidence>
<dbReference type="EMBL" id="SPHZ02000008">
    <property type="protein sequence ID" value="KAF0901702.1"/>
    <property type="molecule type" value="Genomic_DNA"/>
</dbReference>
<keyword evidence="3" id="KW-1185">Reference proteome</keyword>
<name>A0A6G1CNG9_9ORYZ</name>
<protein>
    <submittedName>
        <fullName evidence="2">Uncharacterized protein</fullName>
    </submittedName>
</protein>
<dbReference type="AlphaFoldDB" id="A0A6G1CNG9"/>
<dbReference type="Proteomes" id="UP000479710">
    <property type="component" value="Unassembled WGS sequence"/>
</dbReference>
<gene>
    <name evidence="2" type="ORF">E2562_006182</name>
</gene>
<proteinExistence type="predicted"/>
<reference evidence="2 3" key="1">
    <citation type="submission" date="2019-11" db="EMBL/GenBank/DDBJ databases">
        <title>Whole genome sequence of Oryza granulata.</title>
        <authorList>
            <person name="Li W."/>
        </authorList>
    </citation>
    <scope>NUCLEOTIDE SEQUENCE [LARGE SCALE GENOMIC DNA]</scope>
    <source>
        <strain evidence="3">cv. Menghai</strain>
        <tissue evidence="2">Leaf</tissue>
    </source>
</reference>
<comment type="caution">
    <text evidence="2">The sequence shown here is derived from an EMBL/GenBank/DDBJ whole genome shotgun (WGS) entry which is preliminary data.</text>
</comment>
<evidence type="ECO:0000313" key="2">
    <source>
        <dbReference type="EMBL" id="KAF0901702.1"/>
    </source>
</evidence>
<sequence>MPNLPLREEVDVLTEQEPKVHLFAGAGCQPACRRAPRCLRGRHRSPPRDNCCHALLGEVVDPLYPGDSFNPLGLANARQPQGEGDERTREGTLN</sequence>